<comment type="caution">
    <text evidence="15">The sequence shown here is derived from an EMBL/GenBank/DDBJ whole genome shotgun (WGS) entry which is preliminary data.</text>
</comment>
<dbReference type="Gene3D" id="1.10.287.130">
    <property type="match status" value="1"/>
</dbReference>
<feature type="transmembrane region" description="Helical" evidence="12">
    <location>
        <begin position="12"/>
        <end position="34"/>
    </location>
</feature>
<evidence type="ECO:0000256" key="6">
    <source>
        <dbReference type="ARBA" id="ARBA00022692"/>
    </source>
</evidence>
<evidence type="ECO:0000256" key="4">
    <source>
        <dbReference type="ARBA" id="ARBA00022553"/>
    </source>
</evidence>
<evidence type="ECO:0000256" key="11">
    <source>
        <dbReference type="SAM" id="MobiDB-lite"/>
    </source>
</evidence>
<dbReference type="InterPro" id="IPR003594">
    <property type="entry name" value="HATPase_dom"/>
</dbReference>
<dbReference type="GO" id="GO:0016301">
    <property type="term" value="F:kinase activity"/>
    <property type="evidence" value="ECO:0007669"/>
    <property type="project" value="UniProtKB-KW"/>
</dbReference>
<keyword evidence="9" id="KW-0902">Two-component regulatory system</keyword>
<comment type="subcellular location">
    <subcellularLocation>
        <location evidence="2">Cell membrane</location>
    </subcellularLocation>
</comment>
<dbReference type="Gene3D" id="3.30.565.10">
    <property type="entry name" value="Histidine kinase-like ATPase, C-terminal domain"/>
    <property type="match status" value="1"/>
</dbReference>
<evidence type="ECO:0000259" key="13">
    <source>
        <dbReference type="PROSITE" id="PS50109"/>
    </source>
</evidence>
<dbReference type="InterPro" id="IPR036097">
    <property type="entry name" value="HisK_dim/P_sf"/>
</dbReference>
<feature type="region of interest" description="Disordered" evidence="11">
    <location>
        <begin position="346"/>
        <end position="369"/>
    </location>
</feature>
<evidence type="ECO:0000256" key="8">
    <source>
        <dbReference type="ARBA" id="ARBA00022989"/>
    </source>
</evidence>
<dbReference type="Pfam" id="PF00672">
    <property type="entry name" value="HAMP"/>
    <property type="match status" value="1"/>
</dbReference>
<evidence type="ECO:0000259" key="14">
    <source>
        <dbReference type="PROSITE" id="PS50885"/>
    </source>
</evidence>
<evidence type="ECO:0000256" key="7">
    <source>
        <dbReference type="ARBA" id="ARBA00022777"/>
    </source>
</evidence>
<name>A0ABP8ENX5_9MICO</name>
<dbReference type="InterPro" id="IPR003661">
    <property type="entry name" value="HisK_dim/P_dom"/>
</dbReference>
<dbReference type="SMART" id="SM00304">
    <property type="entry name" value="HAMP"/>
    <property type="match status" value="1"/>
</dbReference>
<evidence type="ECO:0000256" key="2">
    <source>
        <dbReference type="ARBA" id="ARBA00004236"/>
    </source>
</evidence>
<dbReference type="PRINTS" id="PR00344">
    <property type="entry name" value="BCTRLSENSOR"/>
</dbReference>
<dbReference type="SUPFAM" id="SSF55874">
    <property type="entry name" value="ATPase domain of HSP90 chaperone/DNA topoisomerase II/histidine kinase"/>
    <property type="match status" value="1"/>
</dbReference>
<evidence type="ECO:0000313" key="16">
    <source>
        <dbReference type="Proteomes" id="UP001501586"/>
    </source>
</evidence>
<feature type="transmembrane region" description="Helical" evidence="12">
    <location>
        <begin position="67"/>
        <end position="88"/>
    </location>
</feature>
<dbReference type="CDD" id="cd00082">
    <property type="entry name" value="HisKA"/>
    <property type="match status" value="1"/>
</dbReference>
<dbReference type="SMART" id="SM00388">
    <property type="entry name" value="HisKA"/>
    <property type="match status" value="1"/>
</dbReference>
<evidence type="ECO:0000256" key="5">
    <source>
        <dbReference type="ARBA" id="ARBA00022679"/>
    </source>
</evidence>
<evidence type="ECO:0000256" key="10">
    <source>
        <dbReference type="ARBA" id="ARBA00023136"/>
    </source>
</evidence>
<keyword evidence="16" id="KW-1185">Reference proteome</keyword>
<organism evidence="15 16">
    <name type="scientific">Brevibacterium daeguense</name>
    <dbReference type="NCBI Taxonomy" id="909936"/>
    <lineage>
        <taxon>Bacteria</taxon>
        <taxon>Bacillati</taxon>
        <taxon>Actinomycetota</taxon>
        <taxon>Actinomycetes</taxon>
        <taxon>Micrococcales</taxon>
        <taxon>Brevibacteriaceae</taxon>
        <taxon>Brevibacterium</taxon>
    </lineage>
</organism>
<feature type="domain" description="HAMP" evidence="14">
    <location>
        <begin position="90"/>
        <end position="143"/>
    </location>
</feature>
<dbReference type="PANTHER" id="PTHR45436:SF5">
    <property type="entry name" value="SENSOR HISTIDINE KINASE TRCS"/>
    <property type="match status" value="1"/>
</dbReference>
<evidence type="ECO:0000313" key="15">
    <source>
        <dbReference type="EMBL" id="GAA4285623.1"/>
    </source>
</evidence>
<dbReference type="PANTHER" id="PTHR45436">
    <property type="entry name" value="SENSOR HISTIDINE KINASE YKOH"/>
    <property type="match status" value="1"/>
</dbReference>
<dbReference type="CDD" id="cd00075">
    <property type="entry name" value="HATPase"/>
    <property type="match status" value="1"/>
</dbReference>
<keyword evidence="10 12" id="KW-0472">Membrane</keyword>
<protein>
    <recommendedName>
        <fullName evidence="3">histidine kinase</fullName>
        <ecNumber evidence="3">2.7.13.3</ecNumber>
    </recommendedName>
</protein>
<dbReference type="SUPFAM" id="SSF47384">
    <property type="entry name" value="Homodimeric domain of signal transducing histidine kinase"/>
    <property type="match status" value="1"/>
</dbReference>
<keyword evidence="6 12" id="KW-0812">Transmembrane</keyword>
<evidence type="ECO:0000256" key="1">
    <source>
        <dbReference type="ARBA" id="ARBA00000085"/>
    </source>
</evidence>
<proteinExistence type="predicted"/>
<dbReference type="Proteomes" id="UP001501586">
    <property type="component" value="Unassembled WGS sequence"/>
</dbReference>
<dbReference type="InterPro" id="IPR004358">
    <property type="entry name" value="Sig_transdc_His_kin-like_C"/>
</dbReference>
<keyword evidence="7 15" id="KW-0418">Kinase</keyword>
<dbReference type="SUPFAM" id="SSF158472">
    <property type="entry name" value="HAMP domain-like"/>
    <property type="match status" value="1"/>
</dbReference>
<dbReference type="Pfam" id="PF00512">
    <property type="entry name" value="HisKA"/>
    <property type="match status" value="1"/>
</dbReference>
<dbReference type="EMBL" id="BAABAZ010000013">
    <property type="protein sequence ID" value="GAA4285623.1"/>
    <property type="molecule type" value="Genomic_DNA"/>
</dbReference>
<comment type="catalytic activity">
    <reaction evidence="1">
        <text>ATP + protein L-histidine = ADP + protein N-phospho-L-histidine.</text>
        <dbReference type="EC" id="2.7.13.3"/>
    </reaction>
</comment>
<dbReference type="Pfam" id="PF02518">
    <property type="entry name" value="HATPase_c"/>
    <property type="match status" value="1"/>
</dbReference>
<keyword evidence="4" id="KW-0597">Phosphoprotein</keyword>
<gene>
    <name evidence="15" type="ORF">GCM10022261_31540</name>
</gene>
<evidence type="ECO:0000256" key="9">
    <source>
        <dbReference type="ARBA" id="ARBA00023012"/>
    </source>
</evidence>
<dbReference type="EC" id="2.7.13.3" evidence="3"/>
<dbReference type="PROSITE" id="PS50885">
    <property type="entry name" value="HAMP"/>
    <property type="match status" value="1"/>
</dbReference>
<dbReference type="Gene3D" id="6.10.340.10">
    <property type="match status" value="1"/>
</dbReference>
<dbReference type="SMART" id="SM00387">
    <property type="entry name" value="HATPase_c"/>
    <property type="match status" value="1"/>
</dbReference>
<dbReference type="InterPro" id="IPR036890">
    <property type="entry name" value="HATPase_C_sf"/>
</dbReference>
<dbReference type="InterPro" id="IPR003660">
    <property type="entry name" value="HAMP_dom"/>
</dbReference>
<evidence type="ECO:0000256" key="3">
    <source>
        <dbReference type="ARBA" id="ARBA00012438"/>
    </source>
</evidence>
<dbReference type="InterPro" id="IPR005467">
    <property type="entry name" value="His_kinase_dom"/>
</dbReference>
<keyword evidence="8 12" id="KW-1133">Transmembrane helix</keyword>
<dbReference type="InterPro" id="IPR050428">
    <property type="entry name" value="TCS_sensor_his_kinase"/>
</dbReference>
<dbReference type="CDD" id="cd06225">
    <property type="entry name" value="HAMP"/>
    <property type="match status" value="1"/>
</dbReference>
<accession>A0ABP8ENX5</accession>
<evidence type="ECO:0000256" key="12">
    <source>
        <dbReference type="SAM" id="Phobius"/>
    </source>
</evidence>
<dbReference type="RefSeq" id="WP_236866750.1">
    <property type="nucleotide sequence ID" value="NZ_BAABAZ010000013.1"/>
</dbReference>
<feature type="domain" description="Histidine kinase" evidence="13">
    <location>
        <begin position="151"/>
        <end position="367"/>
    </location>
</feature>
<dbReference type="PROSITE" id="PS50109">
    <property type="entry name" value="HIS_KIN"/>
    <property type="match status" value="1"/>
</dbReference>
<keyword evidence="5" id="KW-0808">Transferase</keyword>
<reference evidence="16" key="1">
    <citation type="journal article" date="2019" name="Int. J. Syst. Evol. Microbiol.">
        <title>The Global Catalogue of Microorganisms (GCM) 10K type strain sequencing project: providing services to taxonomists for standard genome sequencing and annotation.</title>
        <authorList>
            <consortium name="The Broad Institute Genomics Platform"/>
            <consortium name="The Broad Institute Genome Sequencing Center for Infectious Disease"/>
            <person name="Wu L."/>
            <person name="Ma J."/>
        </authorList>
    </citation>
    <scope>NUCLEOTIDE SEQUENCE [LARGE SCALE GENOMIC DNA]</scope>
    <source>
        <strain evidence="16">JCM 17458</strain>
    </source>
</reference>
<sequence length="369" mass="39260">MSPRPQGLASRFLGAQLIVVTMSLLAAAMVATVAGPPLFHEHLELAGVPGPSQEQFHVERAYRDANLITLAVASATGLACAALASFILSRTIRKPLDQITRAAADVAGGRYDVRVPVMGAGIELDALAESFNTMADRLQRTEDTRRRMLSDLAHEMSTPVSVIGVYTEGLQDGVVDWNATTSAVLTEQLTRLTRLIEDLDEVSRAEEGRFDLDRAEVSVADLLTSAAAAMQERYNLERVRLHTAVDPACGVVDVDRQRLAQVLDNLLSNALRHTPSGGTVSLQATCADAAVLIRVADTGEGMTTNQLAHVFERFYRGGTARDRGQGGSGIGLTISRALVEAHDGTLSATSPGPGHGSVFTVALPRSRNG</sequence>